<evidence type="ECO:0000256" key="13">
    <source>
        <dbReference type="ARBA" id="ARBA00023175"/>
    </source>
</evidence>
<evidence type="ECO:0000256" key="7">
    <source>
        <dbReference type="ARBA" id="ARBA00022574"/>
    </source>
</evidence>
<keyword evidence="6" id="KW-0597">Phosphoprotein</keyword>
<dbReference type="PROSITE" id="PS50067">
    <property type="entry name" value="KINESIN_MOTOR_2"/>
    <property type="match status" value="1"/>
</dbReference>
<evidence type="ECO:0000256" key="1">
    <source>
        <dbReference type="ARBA" id="ARBA00004245"/>
    </source>
</evidence>
<feature type="repeat" description="WD" evidence="16">
    <location>
        <begin position="1155"/>
        <end position="1194"/>
    </location>
</feature>
<dbReference type="GO" id="GO:0030425">
    <property type="term" value="C:dendrite"/>
    <property type="evidence" value="ECO:0007669"/>
    <property type="project" value="UniProtKB-SubCell"/>
</dbReference>
<dbReference type="GO" id="GO:0005524">
    <property type="term" value="F:ATP binding"/>
    <property type="evidence" value="ECO:0007669"/>
    <property type="project" value="UniProtKB-UniRule"/>
</dbReference>
<evidence type="ECO:0000256" key="5">
    <source>
        <dbReference type="ARBA" id="ARBA00022490"/>
    </source>
</evidence>
<dbReference type="GO" id="GO:0030426">
    <property type="term" value="C:growth cone"/>
    <property type="evidence" value="ECO:0007669"/>
    <property type="project" value="UniProtKB-SubCell"/>
</dbReference>
<evidence type="ECO:0000256" key="4">
    <source>
        <dbReference type="ARBA" id="ARBA00004624"/>
    </source>
</evidence>
<dbReference type="PRINTS" id="PR00380">
    <property type="entry name" value="KINESINHEAVY"/>
</dbReference>
<dbReference type="GO" id="GO:0007018">
    <property type="term" value="P:microtubule-based movement"/>
    <property type="evidence" value="ECO:0007669"/>
    <property type="project" value="InterPro"/>
</dbReference>
<keyword evidence="9" id="KW-0677">Repeat</keyword>
<gene>
    <name evidence="21" type="ORF">JTE90_029693</name>
</gene>
<dbReference type="SUPFAM" id="SSF52540">
    <property type="entry name" value="P-loop containing nucleoside triphosphate hydrolases"/>
    <property type="match status" value="1"/>
</dbReference>
<dbReference type="GO" id="GO:0051231">
    <property type="term" value="P:spindle elongation"/>
    <property type="evidence" value="ECO:0007669"/>
    <property type="project" value="TreeGrafter"/>
</dbReference>
<dbReference type="InterPro" id="IPR027417">
    <property type="entry name" value="P-loop_NTPase"/>
</dbReference>
<accession>A0AAV6ULF8</accession>
<keyword evidence="11 17" id="KW-0067">ATP-binding</keyword>
<evidence type="ECO:0000256" key="6">
    <source>
        <dbReference type="ARBA" id="ARBA00022553"/>
    </source>
</evidence>
<dbReference type="GO" id="GO:0005874">
    <property type="term" value="C:microtubule"/>
    <property type="evidence" value="ECO:0007669"/>
    <property type="project" value="UniProtKB-KW"/>
</dbReference>
<dbReference type="Pfam" id="PF00225">
    <property type="entry name" value="Kinesin"/>
    <property type="match status" value="1"/>
</dbReference>
<keyword evidence="14" id="KW-0206">Cytoskeleton</keyword>
<comment type="caution">
    <text evidence="21">The sequence shown here is derived from an EMBL/GenBank/DDBJ whole genome shotgun (WGS) entry which is preliminary data.</text>
</comment>
<evidence type="ECO:0000256" key="15">
    <source>
        <dbReference type="ARBA" id="ARBA00023273"/>
    </source>
</evidence>
<feature type="domain" description="Kinesin motor" evidence="20">
    <location>
        <begin position="6"/>
        <end position="370"/>
    </location>
</feature>
<name>A0AAV6ULF8_9ARAC</name>
<evidence type="ECO:0000256" key="14">
    <source>
        <dbReference type="ARBA" id="ARBA00023212"/>
    </source>
</evidence>
<comment type="subcellular location">
    <subcellularLocation>
        <location evidence="3">Cell projection</location>
        <location evidence="3">Axon</location>
    </subcellularLocation>
    <subcellularLocation>
        <location evidence="2">Cell projection</location>
        <location evidence="2">Dendrite</location>
    </subcellularLocation>
    <subcellularLocation>
        <location evidence="4">Cell projection</location>
        <location evidence="4">Growth cone</location>
    </subcellularLocation>
    <subcellularLocation>
        <location evidence="1">Cytoplasm</location>
        <location evidence="1">Cytoskeleton</location>
    </subcellularLocation>
</comment>
<evidence type="ECO:0000256" key="10">
    <source>
        <dbReference type="ARBA" id="ARBA00022741"/>
    </source>
</evidence>
<dbReference type="Pfam" id="PF23203">
    <property type="entry name" value="KIF21A"/>
    <property type="match status" value="1"/>
</dbReference>
<comment type="similarity">
    <text evidence="17">Belongs to the TRAFAC class myosin-kinesin ATPase superfamily. Kinesin family.</text>
</comment>
<dbReference type="InterPro" id="IPR019775">
    <property type="entry name" value="WD40_repeat_CS"/>
</dbReference>
<feature type="compositionally biased region" description="Acidic residues" evidence="19">
    <location>
        <begin position="570"/>
        <end position="591"/>
    </location>
</feature>
<evidence type="ECO:0000256" key="9">
    <source>
        <dbReference type="ARBA" id="ARBA00022737"/>
    </source>
</evidence>
<dbReference type="GO" id="GO:0008017">
    <property type="term" value="F:microtubule binding"/>
    <property type="evidence" value="ECO:0007669"/>
    <property type="project" value="InterPro"/>
</dbReference>
<feature type="compositionally biased region" description="Low complexity" evidence="19">
    <location>
        <begin position="1011"/>
        <end position="1032"/>
    </location>
</feature>
<dbReference type="SMART" id="SM00129">
    <property type="entry name" value="KISc"/>
    <property type="match status" value="1"/>
</dbReference>
<evidence type="ECO:0000256" key="11">
    <source>
        <dbReference type="ARBA" id="ARBA00022840"/>
    </source>
</evidence>
<dbReference type="Proteomes" id="UP000827092">
    <property type="component" value="Unassembled WGS sequence"/>
</dbReference>
<dbReference type="Pfam" id="PF00400">
    <property type="entry name" value="WD40"/>
    <property type="match status" value="4"/>
</dbReference>
<evidence type="ECO:0000259" key="20">
    <source>
        <dbReference type="PROSITE" id="PS50067"/>
    </source>
</evidence>
<protein>
    <recommendedName>
        <fullName evidence="20">Kinesin motor domain-containing protein</fullName>
    </recommendedName>
</protein>
<dbReference type="InterPro" id="IPR056533">
    <property type="entry name" value="KIF21A/B_hel_1"/>
</dbReference>
<keyword evidence="8" id="KW-0493">Microtubule</keyword>
<evidence type="ECO:0000256" key="3">
    <source>
        <dbReference type="ARBA" id="ARBA00004489"/>
    </source>
</evidence>
<dbReference type="PROSITE" id="PS50294">
    <property type="entry name" value="WD_REPEATS_REGION"/>
    <property type="match status" value="1"/>
</dbReference>
<evidence type="ECO:0000256" key="18">
    <source>
        <dbReference type="SAM" id="Coils"/>
    </source>
</evidence>
<feature type="region of interest" description="Disordered" evidence="19">
    <location>
        <begin position="1006"/>
        <end position="1045"/>
    </location>
</feature>
<dbReference type="InterPro" id="IPR036961">
    <property type="entry name" value="Kinesin_motor_dom_sf"/>
</dbReference>
<feature type="region of interest" description="Disordered" evidence="19">
    <location>
        <begin position="562"/>
        <end position="607"/>
    </location>
</feature>
<dbReference type="InterPro" id="IPR056532">
    <property type="entry name" value="KIF21A/B_hel_2"/>
</dbReference>
<feature type="repeat" description="WD" evidence="16">
    <location>
        <begin position="1379"/>
        <end position="1420"/>
    </location>
</feature>
<evidence type="ECO:0000313" key="22">
    <source>
        <dbReference type="Proteomes" id="UP000827092"/>
    </source>
</evidence>
<organism evidence="21 22">
    <name type="scientific">Oedothorax gibbosus</name>
    <dbReference type="NCBI Taxonomy" id="931172"/>
    <lineage>
        <taxon>Eukaryota</taxon>
        <taxon>Metazoa</taxon>
        <taxon>Ecdysozoa</taxon>
        <taxon>Arthropoda</taxon>
        <taxon>Chelicerata</taxon>
        <taxon>Arachnida</taxon>
        <taxon>Araneae</taxon>
        <taxon>Araneomorphae</taxon>
        <taxon>Entelegynae</taxon>
        <taxon>Araneoidea</taxon>
        <taxon>Linyphiidae</taxon>
        <taxon>Erigoninae</taxon>
        <taxon>Oedothorax</taxon>
    </lineage>
</organism>
<evidence type="ECO:0000256" key="12">
    <source>
        <dbReference type="ARBA" id="ARBA00023054"/>
    </source>
</evidence>
<evidence type="ECO:0000313" key="21">
    <source>
        <dbReference type="EMBL" id="KAG8185076.1"/>
    </source>
</evidence>
<dbReference type="InterPro" id="IPR001680">
    <property type="entry name" value="WD40_rpt"/>
</dbReference>
<dbReference type="GO" id="GO:0005875">
    <property type="term" value="C:microtubule associated complex"/>
    <property type="evidence" value="ECO:0007669"/>
    <property type="project" value="TreeGrafter"/>
</dbReference>
<dbReference type="Pfam" id="PF23204">
    <property type="entry name" value="KIF21A_2nd"/>
    <property type="match status" value="1"/>
</dbReference>
<feature type="binding site" evidence="17">
    <location>
        <begin position="85"/>
        <end position="92"/>
    </location>
    <ligand>
        <name>ATP</name>
        <dbReference type="ChEBI" id="CHEBI:30616"/>
    </ligand>
</feature>
<dbReference type="SUPFAM" id="SSF50978">
    <property type="entry name" value="WD40 repeat-like"/>
    <property type="match status" value="1"/>
</dbReference>
<dbReference type="CDD" id="cd22248">
    <property type="entry name" value="Rcc_KIF21"/>
    <property type="match status" value="1"/>
</dbReference>
<keyword evidence="10 17" id="KW-0547">Nucleotide-binding</keyword>
<evidence type="ECO:0000256" key="17">
    <source>
        <dbReference type="PROSITE-ProRule" id="PRU00283"/>
    </source>
</evidence>
<keyword evidence="5" id="KW-0963">Cytoplasm</keyword>
<keyword evidence="15" id="KW-0966">Cell projection</keyword>
<dbReference type="PROSITE" id="PS00678">
    <property type="entry name" value="WD_REPEATS_1"/>
    <property type="match status" value="1"/>
</dbReference>
<evidence type="ECO:0000256" key="16">
    <source>
        <dbReference type="PROSITE-ProRule" id="PRU00221"/>
    </source>
</evidence>
<dbReference type="EMBL" id="JAFNEN010000348">
    <property type="protein sequence ID" value="KAG8185076.1"/>
    <property type="molecule type" value="Genomic_DNA"/>
</dbReference>
<dbReference type="PANTHER" id="PTHR47969">
    <property type="entry name" value="CHROMOSOME-ASSOCIATED KINESIN KIF4A-RELATED"/>
    <property type="match status" value="1"/>
</dbReference>
<dbReference type="InterPro" id="IPR001752">
    <property type="entry name" value="Kinesin_motor_dom"/>
</dbReference>
<dbReference type="PANTHER" id="PTHR47969:SF28">
    <property type="entry name" value="KINESIN-LIKE PROTEIN KIF21B"/>
    <property type="match status" value="1"/>
</dbReference>
<dbReference type="CDD" id="cd01372">
    <property type="entry name" value="KISc_KIF4"/>
    <property type="match status" value="1"/>
</dbReference>
<evidence type="ECO:0000256" key="8">
    <source>
        <dbReference type="ARBA" id="ARBA00022701"/>
    </source>
</evidence>
<reference evidence="21 22" key="1">
    <citation type="journal article" date="2022" name="Nat. Ecol. Evol.">
        <title>A masculinizing supergene underlies an exaggerated male reproductive morph in a spider.</title>
        <authorList>
            <person name="Hendrickx F."/>
            <person name="De Corte Z."/>
            <person name="Sonet G."/>
            <person name="Van Belleghem S.M."/>
            <person name="Kostlbacher S."/>
            <person name="Vangestel C."/>
        </authorList>
    </citation>
    <scope>NUCLEOTIDE SEQUENCE [LARGE SCALE GENOMIC DNA]</scope>
    <source>
        <strain evidence="21">W744_W776</strain>
    </source>
</reference>
<proteinExistence type="inferred from homology"/>
<feature type="repeat" description="WD" evidence="16">
    <location>
        <begin position="1421"/>
        <end position="1454"/>
    </location>
</feature>
<sequence>MTDDTAVKVVVRIRPQISRDILDLCHVCTRTVPNEQQVWIGNDKSYTFDKVFDMATPQDEIFDICVKELVDGCFDGYNATVLAYGQTGSGKTYTMGSGFDHNFNIEERGIIPRAVEHLFQRIKDIQEAEKEKGCTPPEFKVNAQFMELYNEEVIDLLDTTRDLDNKKRTHVRIHEDAEGKIYTHGVIAQCVTDEKEALHCLKIGSLSRTTASTGMNTQSSRSHAIFTLHIKQQRVVKLGKALSGDDTCNSSLHKHAENLNEFETLTAKFHFVDLAGSERLKRTGATGDRQKESICINSGLLALGNVISALGDRSKKATHVPYRDSKLTRLLQDSLGGNSQTLMIACVSPSDRDFVETLSTLKYANRAKNIRNKVIANKDKSSQTINALMKQVQNLQLEILEFKQGKRLLGEDGAECINDMYHENTMLQSENNSLKMRVKVLQETIDRLTTKNTALMIEKRSGEWITNGDGTKSDITAVIQEYVTEIERLQTQLVESREEVRLVRKSASKLSPQSAFSPTSTVAITGHYDIRIDSCQSVTEILEEAKKNVKKLKRKEKKLKGLEKETGAASDEEKEVAEENDNDEDQDDENSSSDSDAEKTDQDEKLSENLAEITCDISLKEKLIRQLEISQKKLHNMRQHYEEKIAQLQTKIMETEKERDKIISNLSKTAESKTEERRIRADYEKKISSLKNDVKNFENAKKHHVQLMSSATSSEGQLKKLKQEVAEMKKTKVNLLNKMKEESKKFRDSEQKRNREIAQLKKEKLNKDSQIKALEAEKKRKEIILKKRAEEIVNLRKKTVKYISPRSVRQSKPGPYQLKAAKQRWQTLEKKINKLVLNKQNIASIEKDMERWLKEREKIGRCLDKIIRKRDRAIVEQRTPKVIEEFEDEIESLKANIEYIHENLSECQSAITGLEEAKENISPEDVINTLNNMQLEESYYIIEKIILLAIDQSFQNSQKEVFIKELESQLAQVIENSTVQEQLLFHVVQQANEHLSGFIELTAANMEESDNSGSESRSRSPSPDDSMPSFSRESTFVTDRQRRRKARNIAATTEQLLFSSSEPPNVPMHYNANLVSDPTTFDQVGFSSADKPNGDLSTKSLSYVVLPVLSTDANGNNPSEQDENKEIIMSAISEFKPVIAKSGLQSSYLISSYAIEGHEKAVLCVECTDDVLFSSSEDGTVKIWDLMTNTEIQKLTHREAVKKVCYCEYTRRAFAASTSEVTLWDVRINPATCNHTFRSSGLDPSLTSEYEINDIALNHYGTLLYAASSRSIRIWDLRMLQCLGALDIGYGSNAACISVSDVGFEQNRIVCGSQDKSIKVFEIREDDYGLHAPKYELSPPHWDGVASLAVSDGVLFSGSKDTSIRKWNLEKRSLEYDLPQVHNNCVNALEVLPDRNCLLSGCKSGILKLWSVDRCRFLEEIVAHRSSINSITSNNSLVFTASSDCTIGVWKMKSEINFSYKH</sequence>
<evidence type="ECO:0000256" key="2">
    <source>
        <dbReference type="ARBA" id="ARBA00004279"/>
    </source>
</evidence>
<dbReference type="FunFam" id="3.40.850.10:FF:000011">
    <property type="entry name" value="Kinesin family member 21A"/>
    <property type="match status" value="1"/>
</dbReference>
<dbReference type="Gene3D" id="3.40.850.10">
    <property type="entry name" value="Kinesin motor domain"/>
    <property type="match status" value="1"/>
</dbReference>
<dbReference type="PROSITE" id="PS00411">
    <property type="entry name" value="KINESIN_MOTOR_1"/>
    <property type="match status" value="1"/>
</dbReference>
<keyword evidence="13 17" id="KW-0505">Motor protein</keyword>
<keyword evidence="7 16" id="KW-0853">WD repeat</keyword>
<dbReference type="InterPro" id="IPR027640">
    <property type="entry name" value="Kinesin-like_fam"/>
</dbReference>
<dbReference type="InterPro" id="IPR015943">
    <property type="entry name" value="WD40/YVTN_repeat-like_dom_sf"/>
</dbReference>
<dbReference type="Pfam" id="PF25764">
    <property type="entry name" value="KIF21A_4th"/>
    <property type="match status" value="1"/>
</dbReference>
<feature type="coiled-coil region" evidence="18">
    <location>
        <begin position="620"/>
        <end position="791"/>
    </location>
</feature>
<dbReference type="GO" id="GO:0003777">
    <property type="term" value="F:microtubule motor activity"/>
    <property type="evidence" value="ECO:0007669"/>
    <property type="project" value="InterPro"/>
</dbReference>
<dbReference type="Gene3D" id="2.130.10.10">
    <property type="entry name" value="YVTN repeat-like/Quinoprotein amine dehydrogenase"/>
    <property type="match status" value="2"/>
</dbReference>
<feature type="compositionally biased region" description="Basic and acidic residues" evidence="19">
    <location>
        <begin position="596"/>
        <end position="607"/>
    </location>
</feature>
<keyword evidence="12 18" id="KW-0175">Coiled coil</keyword>
<dbReference type="CDD" id="cd00200">
    <property type="entry name" value="WD40"/>
    <property type="match status" value="1"/>
</dbReference>
<dbReference type="InterPro" id="IPR036322">
    <property type="entry name" value="WD40_repeat_dom_sf"/>
</dbReference>
<dbReference type="PROSITE" id="PS50082">
    <property type="entry name" value="WD_REPEATS_2"/>
    <property type="match status" value="3"/>
</dbReference>
<feature type="coiled-coil region" evidence="18">
    <location>
        <begin position="378"/>
        <end position="506"/>
    </location>
</feature>
<dbReference type="GO" id="GO:0007052">
    <property type="term" value="P:mitotic spindle organization"/>
    <property type="evidence" value="ECO:0007669"/>
    <property type="project" value="TreeGrafter"/>
</dbReference>
<keyword evidence="22" id="KW-1185">Reference proteome</keyword>
<dbReference type="InterPro" id="IPR019821">
    <property type="entry name" value="Kinesin_motor_CS"/>
</dbReference>
<dbReference type="SMART" id="SM00320">
    <property type="entry name" value="WD40"/>
    <property type="match status" value="7"/>
</dbReference>
<evidence type="ECO:0000256" key="19">
    <source>
        <dbReference type="SAM" id="MobiDB-lite"/>
    </source>
</evidence>